<feature type="region of interest" description="Disordered" evidence="4">
    <location>
        <begin position="153"/>
        <end position="176"/>
    </location>
</feature>
<organism evidence="6 7">
    <name type="scientific">Roridomyces roridus</name>
    <dbReference type="NCBI Taxonomy" id="1738132"/>
    <lineage>
        <taxon>Eukaryota</taxon>
        <taxon>Fungi</taxon>
        <taxon>Dikarya</taxon>
        <taxon>Basidiomycota</taxon>
        <taxon>Agaricomycotina</taxon>
        <taxon>Agaricomycetes</taxon>
        <taxon>Agaricomycetidae</taxon>
        <taxon>Agaricales</taxon>
        <taxon>Marasmiineae</taxon>
        <taxon>Mycenaceae</taxon>
        <taxon>Roridomyces</taxon>
    </lineage>
</organism>
<gene>
    <name evidence="6" type="ORF">FB45DRAFT_411066</name>
</gene>
<dbReference type="GO" id="GO:0000981">
    <property type="term" value="F:DNA-binding transcription factor activity, RNA polymerase II-specific"/>
    <property type="evidence" value="ECO:0007669"/>
    <property type="project" value="TreeGrafter"/>
</dbReference>
<keyword evidence="1 3" id="KW-0238">DNA-binding</keyword>
<dbReference type="EMBL" id="JARKIF010000005">
    <property type="protein sequence ID" value="KAJ7638758.1"/>
    <property type="molecule type" value="Genomic_DNA"/>
</dbReference>
<name>A0AAD7C4M2_9AGAR</name>
<dbReference type="Gene3D" id="1.10.30.10">
    <property type="entry name" value="High mobility group box domain"/>
    <property type="match status" value="1"/>
</dbReference>
<feature type="compositionally biased region" description="Basic residues" evidence="4">
    <location>
        <begin position="158"/>
        <end position="176"/>
    </location>
</feature>
<protein>
    <recommendedName>
        <fullName evidence="5">HMG box domain-containing protein</fullName>
    </recommendedName>
</protein>
<feature type="domain" description="HMG box" evidence="5">
    <location>
        <begin position="89"/>
        <end position="155"/>
    </location>
</feature>
<evidence type="ECO:0000313" key="6">
    <source>
        <dbReference type="EMBL" id="KAJ7638758.1"/>
    </source>
</evidence>
<evidence type="ECO:0000313" key="7">
    <source>
        <dbReference type="Proteomes" id="UP001221142"/>
    </source>
</evidence>
<proteinExistence type="predicted"/>
<dbReference type="SUPFAM" id="SSF47095">
    <property type="entry name" value="HMG-box"/>
    <property type="match status" value="1"/>
</dbReference>
<reference evidence="6" key="1">
    <citation type="submission" date="2023-03" db="EMBL/GenBank/DDBJ databases">
        <title>Massive genome expansion in bonnet fungi (Mycena s.s.) driven by repeated elements and novel gene families across ecological guilds.</title>
        <authorList>
            <consortium name="Lawrence Berkeley National Laboratory"/>
            <person name="Harder C.B."/>
            <person name="Miyauchi S."/>
            <person name="Viragh M."/>
            <person name="Kuo A."/>
            <person name="Thoen E."/>
            <person name="Andreopoulos B."/>
            <person name="Lu D."/>
            <person name="Skrede I."/>
            <person name="Drula E."/>
            <person name="Henrissat B."/>
            <person name="Morin E."/>
            <person name="Kohler A."/>
            <person name="Barry K."/>
            <person name="LaButti K."/>
            <person name="Morin E."/>
            <person name="Salamov A."/>
            <person name="Lipzen A."/>
            <person name="Mereny Z."/>
            <person name="Hegedus B."/>
            <person name="Baldrian P."/>
            <person name="Stursova M."/>
            <person name="Weitz H."/>
            <person name="Taylor A."/>
            <person name="Grigoriev I.V."/>
            <person name="Nagy L.G."/>
            <person name="Martin F."/>
            <person name="Kauserud H."/>
        </authorList>
    </citation>
    <scope>NUCLEOTIDE SEQUENCE</scope>
    <source>
        <strain evidence="6">9284</strain>
    </source>
</reference>
<sequence length="333" mass="37206">MTSDISVKTEGQSPAEHGDLASPPASNPAADVVWLRQSPLDAHLRLPRSVRGAERQRLQGEHTPEPLPPYYRSHTAPVTTELSPKPRRIPRPPNAFILYRSDLIAKGSIPNNRQQTLSRVAGECWNLLAPKEKKMWQDRAAQRAAAHQLEYPDYHFKPSPRGKGKSKVRFKRRQQRHSRFALKSTLASLVRPLLLHAIRRTSPKAGRNSAMRSSLLLTLRRRLRSSRPTFKVSIGRRRNTSPTLSHPTDPSPVVTPSFSPFDMQGLHQYNWSFPPADSPTPSLPSPGSASSDAPLPPFFPQSTFPHITPPRRPSTSLGFIRRLNEDSACSAGH</sequence>
<feature type="compositionally biased region" description="Basic and acidic residues" evidence="4">
    <location>
        <begin position="51"/>
        <end position="64"/>
    </location>
</feature>
<dbReference type="InterPro" id="IPR051356">
    <property type="entry name" value="SOX/SOX-like_TF"/>
</dbReference>
<dbReference type="Proteomes" id="UP001221142">
    <property type="component" value="Unassembled WGS sequence"/>
</dbReference>
<feature type="region of interest" description="Disordered" evidence="4">
    <location>
        <begin position="228"/>
        <end position="320"/>
    </location>
</feature>
<dbReference type="AlphaFoldDB" id="A0AAD7C4M2"/>
<dbReference type="PROSITE" id="PS50118">
    <property type="entry name" value="HMG_BOX_2"/>
    <property type="match status" value="1"/>
</dbReference>
<feature type="compositionally biased region" description="Low complexity" evidence="4">
    <location>
        <begin position="247"/>
        <end position="262"/>
    </location>
</feature>
<keyword evidence="2 3" id="KW-0539">Nucleus</keyword>
<dbReference type="PANTHER" id="PTHR45789:SF2">
    <property type="entry name" value="FI18025P1"/>
    <property type="match status" value="1"/>
</dbReference>
<feature type="compositionally biased region" description="Polar residues" evidence="4">
    <location>
        <begin position="1"/>
        <end position="12"/>
    </location>
</feature>
<keyword evidence="7" id="KW-1185">Reference proteome</keyword>
<evidence type="ECO:0000256" key="2">
    <source>
        <dbReference type="ARBA" id="ARBA00023242"/>
    </source>
</evidence>
<evidence type="ECO:0000256" key="4">
    <source>
        <dbReference type="SAM" id="MobiDB-lite"/>
    </source>
</evidence>
<feature type="region of interest" description="Disordered" evidence="4">
    <location>
        <begin position="1"/>
        <end position="72"/>
    </location>
</feature>
<dbReference type="GO" id="GO:0005634">
    <property type="term" value="C:nucleus"/>
    <property type="evidence" value="ECO:0007669"/>
    <property type="project" value="UniProtKB-UniRule"/>
</dbReference>
<comment type="caution">
    <text evidence="6">The sequence shown here is derived from an EMBL/GenBank/DDBJ whole genome shotgun (WGS) entry which is preliminary data.</text>
</comment>
<evidence type="ECO:0000259" key="5">
    <source>
        <dbReference type="PROSITE" id="PS50118"/>
    </source>
</evidence>
<dbReference type="InterPro" id="IPR009071">
    <property type="entry name" value="HMG_box_dom"/>
</dbReference>
<evidence type="ECO:0000256" key="1">
    <source>
        <dbReference type="ARBA" id="ARBA00023125"/>
    </source>
</evidence>
<dbReference type="PANTHER" id="PTHR45789">
    <property type="entry name" value="FI18025P1"/>
    <property type="match status" value="1"/>
</dbReference>
<dbReference type="InterPro" id="IPR036910">
    <property type="entry name" value="HMG_box_dom_sf"/>
</dbReference>
<evidence type="ECO:0000256" key="3">
    <source>
        <dbReference type="PROSITE-ProRule" id="PRU00267"/>
    </source>
</evidence>
<feature type="DNA-binding region" description="HMG box" evidence="3">
    <location>
        <begin position="89"/>
        <end position="155"/>
    </location>
</feature>
<dbReference type="GO" id="GO:0000978">
    <property type="term" value="F:RNA polymerase II cis-regulatory region sequence-specific DNA binding"/>
    <property type="evidence" value="ECO:0007669"/>
    <property type="project" value="TreeGrafter"/>
</dbReference>
<dbReference type="Pfam" id="PF00505">
    <property type="entry name" value="HMG_box"/>
    <property type="match status" value="1"/>
</dbReference>
<dbReference type="SMART" id="SM00398">
    <property type="entry name" value="HMG"/>
    <property type="match status" value="1"/>
</dbReference>
<accession>A0AAD7C4M2</accession>